<feature type="transmembrane region" description="Helical" evidence="1">
    <location>
        <begin position="7"/>
        <end position="27"/>
    </location>
</feature>
<evidence type="ECO:0000256" key="1">
    <source>
        <dbReference type="SAM" id="Phobius"/>
    </source>
</evidence>
<reference evidence="2" key="1">
    <citation type="submission" date="2006-10" db="EMBL/GenBank/DDBJ databases">
        <authorList>
            <person name="Amadeo P."/>
            <person name="Zhao Q."/>
            <person name="Wortman J."/>
            <person name="Fraser-Liggett C."/>
            <person name="Carlton J."/>
        </authorList>
    </citation>
    <scope>NUCLEOTIDE SEQUENCE</scope>
    <source>
        <strain evidence="2">G3</strain>
    </source>
</reference>
<sequence length="380" mass="43565">MKNNNRNIFIGAGAGAALLLIILIAYLCRFVRYMGEMPYLWEPSFNQTLHSYAKSRPSRYILALTGGYHSGKSTAMNLLAEANKKKNIFPIVVDFSLANNLQDCINLFKLQLLTTFAKGTNKLDNSDLKALSELHLYDYLADKSSETLTNPAFRIPFSAITHAAESILSGGFNEYGVDRLLQVLSYYEPIFHFSIYIHNYDRIYDFENGIRITNSALAYLSNSNQYIFNIPIIVEIKNSLRRFEISKSVRYITTPNIEKLSYKFVQMRIFRKNEYNTILNTIGPNPGAFEYIFRSIKYGQTFEEALNATKTQLDSYINQVADPKLMKEQLTYFCKNKDKIVSNINDLATISSLFKNELLIINNDMKIESGLHYSAKRLCK</sequence>
<keyword evidence="1" id="KW-0472">Membrane</keyword>
<protein>
    <submittedName>
        <fullName evidence="2">Uncharacterized protein</fullName>
    </submittedName>
</protein>
<reference evidence="2" key="2">
    <citation type="journal article" date="2007" name="Science">
        <title>Draft genome sequence of the sexually transmitted pathogen Trichomonas vaginalis.</title>
        <authorList>
            <person name="Carlton J.M."/>
            <person name="Hirt R.P."/>
            <person name="Silva J.C."/>
            <person name="Delcher A.L."/>
            <person name="Schatz M."/>
            <person name="Zhao Q."/>
            <person name="Wortman J.R."/>
            <person name="Bidwell S.L."/>
            <person name="Alsmark U.C.M."/>
            <person name="Besteiro S."/>
            <person name="Sicheritz-Ponten T."/>
            <person name="Noel C.J."/>
            <person name="Dacks J.B."/>
            <person name="Foster P.G."/>
            <person name="Simillion C."/>
            <person name="Van de Peer Y."/>
            <person name="Miranda-Saavedra D."/>
            <person name="Barton G.J."/>
            <person name="Westrop G.D."/>
            <person name="Mueller S."/>
            <person name="Dessi D."/>
            <person name="Fiori P.L."/>
            <person name="Ren Q."/>
            <person name="Paulsen I."/>
            <person name="Zhang H."/>
            <person name="Bastida-Corcuera F.D."/>
            <person name="Simoes-Barbosa A."/>
            <person name="Brown M.T."/>
            <person name="Hayes R.D."/>
            <person name="Mukherjee M."/>
            <person name="Okumura C.Y."/>
            <person name="Schneider R."/>
            <person name="Smith A.J."/>
            <person name="Vanacova S."/>
            <person name="Villalvazo M."/>
            <person name="Haas B.J."/>
            <person name="Pertea M."/>
            <person name="Feldblyum T.V."/>
            <person name="Utterback T.R."/>
            <person name="Shu C.L."/>
            <person name="Osoegawa K."/>
            <person name="de Jong P.J."/>
            <person name="Hrdy I."/>
            <person name="Horvathova L."/>
            <person name="Zubacova Z."/>
            <person name="Dolezal P."/>
            <person name="Malik S.B."/>
            <person name="Logsdon J.M. Jr."/>
            <person name="Henze K."/>
            <person name="Gupta A."/>
            <person name="Wang C.C."/>
            <person name="Dunne R.L."/>
            <person name="Upcroft J.A."/>
            <person name="Upcroft P."/>
            <person name="White O."/>
            <person name="Salzberg S.L."/>
            <person name="Tang P."/>
            <person name="Chiu C.-H."/>
            <person name="Lee Y.-S."/>
            <person name="Embley T.M."/>
            <person name="Coombs G.H."/>
            <person name="Mottram J.C."/>
            <person name="Tachezy J."/>
            <person name="Fraser-Liggett C.M."/>
            <person name="Johnson P.J."/>
        </authorList>
    </citation>
    <scope>NUCLEOTIDE SEQUENCE [LARGE SCALE GENOMIC DNA]</scope>
    <source>
        <strain evidence="2">G3</strain>
    </source>
</reference>
<dbReference type="AlphaFoldDB" id="A2F6A0"/>
<keyword evidence="3" id="KW-1185">Reference proteome</keyword>
<evidence type="ECO:0000313" key="2">
    <source>
        <dbReference type="EMBL" id="EAX99571.1"/>
    </source>
</evidence>
<dbReference type="VEuPathDB" id="TrichDB:TVAG_104520"/>
<accession>A2F6A0</accession>
<dbReference type="EMBL" id="DS113633">
    <property type="protein sequence ID" value="EAX99571.1"/>
    <property type="molecule type" value="Genomic_DNA"/>
</dbReference>
<dbReference type="InParanoid" id="A2F6A0"/>
<organism evidence="2 3">
    <name type="scientific">Trichomonas vaginalis (strain ATCC PRA-98 / G3)</name>
    <dbReference type="NCBI Taxonomy" id="412133"/>
    <lineage>
        <taxon>Eukaryota</taxon>
        <taxon>Metamonada</taxon>
        <taxon>Parabasalia</taxon>
        <taxon>Trichomonadida</taxon>
        <taxon>Trichomonadidae</taxon>
        <taxon>Trichomonas</taxon>
    </lineage>
</organism>
<keyword evidence="1" id="KW-0812">Transmembrane</keyword>
<gene>
    <name evidence="2" type="ORF">TVAG_104520</name>
</gene>
<dbReference type="RefSeq" id="XP_001312501.1">
    <property type="nucleotide sequence ID" value="XM_001312500.1"/>
</dbReference>
<keyword evidence="1" id="KW-1133">Transmembrane helix</keyword>
<proteinExistence type="predicted"/>
<evidence type="ECO:0000313" key="3">
    <source>
        <dbReference type="Proteomes" id="UP000001542"/>
    </source>
</evidence>
<name>A2F6A0_TRIV3</name>
<dbReference type="Proteomes" id="UP000001542">
    <property type="component" value="Unassembled WGS sequence"/>
</dbReference>
<dbReference type="VEuPathDB" id="TrichDB:TVAGG3_1003450"/>
<dbReference type="KEGG" id="tva:4757381"/>